<sequence length="1600" mass="181353">MTEADSPTLKNIKSTDWKIRLQTYQSLQPHEISPEIIKTLTKETTLPVLEAGVSILLIYKPSYLYPHIVPLFCNLCTSKVSLKSKILEIFFYILNNLSKEVLFDLFIFLENKNPKLVCSVIVLIKDVTKQYGVIYNVEGVNLSNLLQHSDSSVRKEAMVLIIEIYKTYKERVLIYIKGVKPIILKNLEEEFLKIREMSKIEGSEGVSKLEGVSDCASKQQGVSNSIDKQQGVSYSTHEQQGVSNSTHEQHPISHSIYKQQGVSNSIDKQHPVNNSADTYHPFNNSTDTYHPLNNNIPQQHPVTETPNKQHPFNITPNKQHPVKLDEGCYDMVKSMDWKERKMGVEEIYKYLKSGGVNEGKVVGVLSKMVSDINIQVLLTVLDTLLLLEKRDFQSRKDFFLNLCDRFKDKKNNLSHKINLVLERAEAEESEIIEILDTKNCNVKSGVLEYIIGLSRRRKDMFSSECLRYIYECTFDASEDVRNKAFKCIGSVMVFNEEKVNEFLVNKDKSKITRIREVFKVEGSKVGVNDNNMIEDIKGVSNIGSSIKDIKGVKDSNGNKGGFSNKGSSIKDIKGVKDISKDKGKIIRSKEVLVPIDIIPANNTPLNISTNTNTPLTNNHHTNTPLTNNHHTNIPLTNAINNTPLSTNHITPPLNTTLKRRLSSSTNKILKKSISNRKVKNGQEIEEYFTEEFISKLKSVNTKEEIENILSLFDTLDKTLVSDFIILFLINNDLLNYIKPLLLYFIEKCYILQQEEVRVLIKYILFKKEYILLKMLDKVFPISKLFLEYERVVDIDRVGVSNEVGRLVSLHGIFKGDVSKYEGGVSNEVGRLVSLHGIFKGDVSKYEGGVSNEVDRLMSSKGDIKDIKSMDSRLEGVSKEIDDYKGVSKEIDDYKGVSKEIDDYKGVSKEIDDYKGVSKEIDDYKGVINNTYDYKGVSNTIDDYKGVSNGIDIQQGVSNSNDIQHSFNINTYEQHPFNNNSSNQQGVIYGMSPLNKRTREYNVISDNIKKVEGFKIDKNIEINNRENDCYSSSSGSKVIDKSFSLLNIKSDNYKDSRLEGDNYKDSKLEGDNYKDSKLEGDNYKDSKLEGDNYKDSRLEGDNYKDSKLEGDNYKDSRLEGDNYKDSSYKDSKLEGFSIRNSRLEGVSDKDSNMYINTPYTPTSTNTPSYPHTPYNPTSTTPIDNTPYTPTSTNTNTPSYSHSPYTPTANTTPFKYTVLDKFRKEFEEGLKSQPFTSRSDLQNILTRLIDSNTESSINAFKSLNTIIDNNISCLLFSCNSIVSSILIQLNEFRRNKKKENNKEYCIYILQTLFKLTKNSFFSSYLSLDTLKSIHLDLIGYISEGCTVIVDILINLCLLCECDVILRVYLSMLSGSSSIKGDRGSIKGVNYIGSSIKGDNYIGSSIKGDNYIGSSIKGDNYIGSSIKGVSDSSNQHPVNDTLNKQHPFNNIPDKQHPVNDTLNKQHPFNNIPDKQHPVNNTPLKQHPLNTTPDKQHPVNVKRIGYNEVVLKLIWRNSKAKGYLTSRVKTQGVLKVLEEFYEKGVLRLFKDDVVALRVVQLHLEEIIGCYGSSVYDFNINGLLKVYVECVYKRMYEGVNECGCE</sequence>
<gene>
    <name evidence="6" type="ORF">CWI37_0021p0010</name>
</gene>
<dbReference type="InterPro" id="IPR048491">
    <property type="entry name" value="XMAP215_CLASP_TOG"/>
</dbReference>
<organism evidence="6 7">
    <name type="scientific">Hamiltosporidium tvaerminnensis</name>
    <dbReference type="NCBI Taxonomy" id="1176355"/>
    <lineage>
        <taxon>Eukaryota</taxon>
        <taxon>Fungi</taxon>
        <taxon>Fungi incertae sedis</taxon>
        <taxon>Microsporidia</taxon>
        <taxon>Dubosqiidae</taxon>
        <taxon>Hamiltosporidium</taxon>
    </lineage>
</organism>
<evidence type="ECO:0000259" key="5">
    <source>
        <dbReference type="SMART" id="SM01349"/>
    </source>
</evidence>
<dbReference type="GO" id="GO:0061863">
    <property type="term" value="F:microtubule plus end polymerase"/>
    <property type="evidence" value="ECO:0007669"/>
    <property type="project" value="InterPro"/>
</dbReference>
<reference evidence="6 7" key="1">
    <citation type="submission" date="2017-12" db="EMBL/GenBank/DDBJ databases">
        <authorList>
            <person name="Pombert J.-F."/>
            <person name="Haag K.L."/>
            <person name="Ebert D."/>
        </authorList>
    </citation>
    <scope>NUCLEOTIDE SEQUENCE [LARGE SCALE GENOMIC DNA]</scope>
    <source>
        <strain evidence="6">FI-OER-3-3</strain>
    </source>
</reference>
<comment type="subcellular location">
    <subcellularLocation>
        <location evidence="1">Cytoplasm</location>
        <location evidence="1">Cytoskeleton</location>
    </subcellularLocation>
</comment>
<evidence type="ECO:0000256" key="4">
    <source>
        <dbReference type="SAM" id="MobiDB-lite"/>
    </source>
</evidence>
<dbReference type="GO" id="GO:0007051">
    <property type="term" value="P:spindle organization"/>
    <property type="evidence" value="ECO:0007669"/>
    <property type="project" value="InterPro"/>
</dbReference>
<dbReference type="SUPFAM" id="SSF141571">
    <property type="entry name" value="Pentapeptide repeat-like"/>
    <property type="match status" value="1"/>
</dbReference>
<dbReference type="Gene3D" id="1.25.10.10">
    <property type="entry name" value="Leucine-rich Repeat Variant"/>
    <property type="match status" value="2"/>
</dbReference>
<proteinExistence type="predicted"/>
<name>A0A4V2JVU0_9MICR</name>
<comment type="caution">
    <text evidence="6">The sequence shown here is derived from an EMBL/GenBank/DDBJ whole genome shotgun (WGS) entry which is preliminary data.</text>
</comment>
<dbReference type="InterPro" id="IPR011989">
    <property type="entry name" value="ARM-like"/>
</dbReference>
<feature type="domain" description="TOG" evidence="5">
    <location>
        <begin position="3"/>
        <end position="199"/>
    </location>
</feature>
<dbReference type="Proteomes" id="UP000292362">
    <property type="component" value="Unassembled WGS sequence"/>
</dbReference>
<feature type="compositionally biased region" description="Polar residues" evidence="4">
    <location>
        <begin position="1427"/>
        <end position="1445"/>
    </location>
</feature>
<evidence type="ECO:0000256" key="2">
    <source>
        <dbReference type="ARBA" id="ARBA00022490"/>
    </source>
</evidence>
<keyword evidence="3" id="KW-0206">Cytoskeleton</keyword>
<feature type="domain" description="TOG" evidence="5">
    <location>
        <begin position="313"/>
        <end position="526"/>
    </location>
</feature>
<feature type="region of interest" description="Disordered" evidence="4">
    <location>
        <begin position="1425"/>
        <end position="1457"/>
    </location>
</feature>
<evidence type="ECO:0000256" key="3">
    <source>
        <dbReference type="ARBA" id="ARBA00023212"/>
    </source>
</evidence>
<evidence type="ECO:0000256" key="1">
    <source>
        <dbReference type="ARBA" id="ARBA00004245"/>
    </source>
</evidence>
<feature type="region of interest" description="Disordered" evidence="4">
    <location>
        <begin position="218"/>
        <end position="252"/>
    </location>
</feature>
<dbReference type="InterPro" id="IPR045110">
    <property type="entry name" value="XMAP215"/>
</dbReference>
<feature type="compositionally biased region" description="Polar residues" evidence="4">
    <location>
        <begin position="218"/>
        <end position="246"/>
    </location>
</feature>
<dbReference type="Gene3D" id="2.160.20.80">
    <property type="entry name" value="E3 ubiquitin-protein ligase SopA"/>
    <property type="match status" value="1"/>
</dbReference>
<dbReference type="InterPro" id="IPR016024">
    <property type="entry name" value="ARM-type_fold"/>
</dbReference>
<feature type="region of interest" description="Disordered" evidence="4">
    <location>
        <begin position="1055"/>
        <end position="1125"/>
    </location>
</feature>
<protein>
    <recommendedName>
        <fullName evidence="5">TOG domain-containing protein</fullName>
    </recommendedName>
</protein>
<keyword evidence="2" id="KW-0963">Cytoplasm</keyword>
<dbReference type="SMART" id="SM01349">
    <property type="entry name" value="TOG"/>
    <property type="match status" value="2"/>
</dbReference>
<dbReference type="VEuPathDB" id="MicrosporidiaDB:CWI37_0021p0010"/>
<dbReference type="SUPFAM" id="SSF48371">
    <property type="entry name" value="ARM repeat"/>
    <property type="match status" value="1"/>
</dbReference>
<dbReference type="InterPro" id="IPR034085">
    <property type="entry name" value="TOG"/>
</dbReference>
<dbReference type="EMBL" id="PITJ01000021">
    <property type="protein sequence ID" value="TBU05352.1"/>
    <property type="molecule type" value="Genomic_DNA"/>
</dbReference>
<evidence type="ECO:0000313" key="7">
    <source>
        <dbReference type="Proteomes" id="UP000292362"/>
    </source>
</evidence>
<dbReference type="GO" id="GO:0046785">
    <property type="term" value="P:microtubule polymerization"/>
    <property type="evidence" value="ECO:0007669"/>
    <property type="project" value="InterPro"/>
</dbReference>
<evidence type="ECO:0000313" key="6">
    <source>
        <dbReference type="EMBL" id="TBU05352.1"/>
    </source>
</evidence>
<accession>A0A4V2JVU0</accession>
<dbReference type="PANTHER" id="PTHR12609">
    <property type="entry name" value="MICROTUBULE ASSOCIATED PROTEIN XMAP215"/>
    <property type="match status" value="1"/>
</dbReference>
<dbReference type="Pfam" id="PF21041">
    <property type="entry name" value="XMAP215_CLASP_TOG"/>
    <property type="match status" value="1"/>
</dbReference>
<dbReference type="GO" id="GO:0005856">
    <property type="term" value="C:cytoskeleton"/>
    <property type="evidence" value="ECO:0007669"/>
    <property type="project" value="UniProtKB-SubCell"/>
</dbReference>
<dbReference type="GO" id="GO:0051010">
    <property type="term" value="F:microtubule plus-end binding"/>
    <property type="evidence" value="ECO:0007669"/>
    <property type="project" value="InterPro"/>
</dbReference>
<dbReference type="GO" id="GO:0030951">
    <property type="term" value="P:establishment or maintenance of microtubule cytoskeleton polarity"/>
    <property type="evidence" value="ECO:0007669"/>
    <property type="project" value="InterPro"/>
</dbReference>